<organism evidence="1 2">
    <name type="scientific">Caerostris extrusa</name>
    <name type="common">Bark spider</name>
    <name type="synonym">Caerostris bankana</name>
    <dbReference type="NCBI Taxonomy" id="172846"/>
    <lineage>
        <taxon>Eukaryota</taxon>
        <taxon>Metazoa</taxon>
        <taxon>Ecdysozoa</taxon>
        <taxon>Arthropoda</taxon>
        <taxon>Chelicerata</taxon>
        <taxon>Arachnida</taxon>
        <taxon>Araneae</taxon>
        <taxon>Araneomorphae</taxon>
        <taxon>Entelegynae</taxon>
        <taxon>Araneoidea</taxon>
        <taxon>Araneidae</taxon>
        <taxon>Caerostris</taxon>
    </lineage>
</organism>
<reference evidence="1 2" key="1">
    <citation type="submission" date="2021-06" db="EMBL/GenBank/DDBJ databases">
        <title>Caerostris extrusa draft genome.</title>
        <authorList>
            <person name="Kono N."/>
            <person name="Arakawa K."/>
        </authorList>
    </citation>
    <scope>NUCLEOTIDE SEQUENCE [LARGE SCALE GENOMIC DNA]</scope>
</reference>
<proteinExistence type="predicted"/>
<dbReference type="AlphaFoldDB" id="A0AAV4MFF6"/>
<accession>A0AAV4MFF6</accession>
<protein>
    <recommendedName>
        <fullName evidence="3">Histone H2A</fullName>
    </recommendedName>
</protein>
<name>A0AAV4MFF6_CAEEX</name>
<evidence type="ECO:0000313" key="2">
    <source>
        <dbReference type="Proteomes" id="UP001054945"/>
    </source>
</evidence>
<dbReference type="Proteomes" id="UP001054945">
    <property type="component" value="Unassembled WGS sequence"/>
</dbReference>
<keyword evidence="2" id="KW-1185">Reference proteome</keyword>
<comment type="caution">
    <text evidence="1">The sequence shown here is derived from an EMBL/GenBank/DDBJ whole genome shotgun (WGS) entry which is preliminary data.</text>
</comment>
<evidence type="ECO:0008006" key="3">
    <source>
        <dbReference type="Google" id="ProtNLM"/>
    </source>
</evidence>
<dbReference type="EMBL" id="BPLR01019687">
    <property type="protein sequence ID" value="GIX70560.1"/>
    <property type="molecule type" value="Genomic_DNA"/>
</dbReference>
<gene>
    <name evidence="1" type="ORF">CEXT_63581</name>
</gene>
<evidence type="ECO:0000313" key="1">
    <source>
        <dbReference type="EMBL" id="GIX70560.1"/>
    </source>
</evidence>
<sequence length="101" mass="11810">MEDYLKALWATARQVTKKRRRKVVTKHIMSALYDRAQYHGAILSNQVPIHCSLLMEDYLKNLWANARRVTKDKRRKVVTKHDIKSVLYKRASSTGWLVVGV</sequence>